<comment type="caution">
    <text evidence="1">The sequence shown here is derived from an EMBL/GenBank/DDBJ whole genome shotgun (WGS) entry which is preliminary data.</text>
</comment>
<dbReference type="OrthoDB" id="5084266at2"/>
<reference evidence="1 2" key="1">
    <citation type="submission" date="2015-06" db="EMBL/GenBank/DDBJ databases">
        <title>Genome sequence of Mycobacterium conceptionense strain MLE.</title>
        <authorList>
            <person name="Greninger A.L."/>
            <person name="Cunningham G."/>
            <person name="Chiu C.Y."/>
            <person name="Miller S."/>
        </authorList>
    </citation>
    <scope>NUCLEOTIDE SEQUENCE [LARGE SCALE GENOMIC DNA]</scope>
    <source>
        <strain evidence="1 2">MLE</strain>
    </source>
</reference>
<accession>A0A0J8U5N5</accession>
<evidence type="ECO:0000313" key="1">
    <source>
        <dbReference type="EMBL" id="KMV16352.1"/>
    </source>
</evidence>
<dbReference type="AlphaFoldDB" id="A0A0J8U5N5"/>
<dbReference type="PATRIC" id="fig|451644.5.peg.4238"/>
<evidence type="ECO:0008006" key="3">
    <source>
        <dbReference type="Google" id="ProtNLM"/>
    </source>
</evidence>
<dbReference type="Proteomes" id="UP000037594">
    <property type="component" value="Unassembled WGS sequence"/>
</dbReference>
<dbReference type="RefSeq" id="WP_047040451.1">
    <property type="nucleotide sequence ID" value="NZ_LFOD01000021.1"/>
</dbReference>
<name>A0A0J8U5N5_9MYCO</name>
<evidence type="ECO:0000313" key="2">
    <source>
        <dbReference type="Proteomes" id="UP000037594"/>
    </source>
</evidence>
<organism evidence="1 2">
    <name type="scientific">Mycolicibacterium conceptionense</name>
    <dbReference type="NCBI Taxonomy" id="451644"/>
    <lineage>
        <taxon>Bacteria</taxon>
        <taxon>Bacillati</taxon>
        <taxon>Actinomycetota</taxon>
        <taxon>Actinomycetes</taxon>
        <taxon>Mycobacteriales</taxon>
        <taxon>Mycobacteriaceae</taxon>
        <taxon>Mycolicibacterium</taxon>
    </lineage>
</organism>
<sequence>MSTAIGIVAHLDRVAMAERLADRIHPATIAYDDGTFGATANHHRVWTDLAFLASRRTKWCLVVEDDAQPIPGAGWSGFHAQLAASLAAAPAPIVSLYLGTGRPLGAWQGRIRLATDTASRTGAHWLLSNHVLHAVAIAIRADLVPDMLAYTEGTTLVADDALTAWATERGHPVAYTWPSLVDHDDDTLSLAEHRDNKPRTQRRRAWATGGHRTWNARTVDMLGHPFRIRA</sequence>
<dbReference type="EMBL" id="LFOD01000021">
    <property type="protein sequence ID" value="KMV16352.1"/>
    <property type="molecule type" value="Genomic_DNA"/>
</dbReference>
<proteinExistence type="predicted"/>
<protein>
    <recommendedName>
        <fullName evidence="3">Glycosyltransferase</fullName>
    </recommendedName>
</protein>
<gene>
    <name evidence="1" type="ORF">ACT17_20505</name>
</gene>